<dbReference type="OrthoDB" id="191651at2759"/>
<dbReference type="SMART" id="SM00451">
    <property type="entry name" value="ZnF_U1"/>
    <property type="match status" value="1"/>
</dbReference>
<dbReference type="OMA" id="CAVWIAD"/>
<accession>A0A139AGA5</accession>
<dbReference type="GO" id="GO:0000398">
    <property type="term" value="P:mRNA splicing, via spliceosome"/>
    <property type="evidence" value="ECO:0007669"/>
    <property type="project" value="InterPro"/>
</dbReference>
<dbReference type="PANTHER" id="PTHR13173">
    <property type="entry name" value="WW DOMAIN BINDING PROTEIN 4"/>
    <property type="match status" value="1"/>
</dbReference>
<protein>
    <recommendedName>
        <fullName evidence="7">Matrin-type domain-containing protein</fullName>
    </recommendedName>
</protein>
<gene>
    <name evidence="8" type="ORF">M427DRAFT_56354</name>
</gene>
<dbReference type="GO" id="GO:0008270">
    <property type="term" value="F:zinc ion binding"/>
    <property type="evidence" value="ECO:0007669"/>
    <property type="project" value="UniProtKB-KW"/>
</dbReference>
<dbReference type="GO" id="GO:0071011">
    <property type="term" value="C:precatalytic spliceosome"/>
    <property type="evidence" value="ECO:0007669"/>
    <property type="project" value="TreeGrafter"/>
</dbReference>
<dbReference type="PROSITE" id="PS50171">
    <property type="entry name" value="ZF_MATRIN"/>
    <property type="match status" value="1"/>
</dbReference>
<organism evidence="8 9">
    <name type="scientific">Gonapodya prolifera (strain JEL478)</name>
    <name type="common">Monoblepharis prolifera</name>
    <dbReference type="NCBI Taxonomy" id="1344416"/>
    <lineage>
        <taxon>Eukaryota</taxon>
        <taxon>Fungi</taxon>
        <taxon>Fungi incertae sedis</taxon>
        <taxon>Chytridiomycota</taxon>
        <taxon>Chytridiomycota incertae sedis</taxon>
        <taxon>Monoblepharidomycetes</taxon>
        <taxon>Monoblepharidales</taxon>
        <taxon>Gonapodyaceae</taxon>
        <taxon>Gonapodya</taxon>
    </lineage>
</organism>
<evidence type="ECO:0000259" key="7">
    <source>
        <dbReference type="PROSITE" id="PS50171"/>
    </source>
</evidence>
<comment type="subcellular location">
    <subcellularLocation>
        <location evidence="1">Nucleus</location>
    </subcellularLocation>
</comment>
<sequence>MTEFWVSQQRFWCKYCAVWIADNKEQRTQHENGLKHKGNKERFLRNVEKRERHSQIEEAKTKKMLERIDQEAQSQFESDLARHKALNPDPPATSDPVKPLLSRRPPPQQQHTTTAKSKYDIKYDLSQYGIGTSAPTLEELQGIPPPSFGQYQPGANPDDHPPPPADPLGPWVAVDPPKPSASGSGGKAGTEAAQYGLAADLMAAERDEEAEEDLRHFKVKEKVLSADGDEDAGVLPGEVKQEGVGFKKRNLAVGGGRNVRRRKD</sequence>
<evidence type="ECO:0000313" key="8">
    <source>
        <dbReference type="EMBL" id="KXS15788.1"/>
    </source>
</evidence>
<dbReference type="InterPro" id="IPR040023">
    <property type="entry name" value="WBP4"/>
</dbReference>
<proteinExistence type="predicted"/>
<dbReference type="STRING" id="1344416.A0A139AGA5"/>
<feature type="domain" description="Matrin-type" evidence="7">
    <location>
        <begin position="11"/>
        <end position="42"/>
    </location>
</feature>
<dbReference type="PANTHER" id="PTHR13173:SF10">
    <property type="entry name" value="WW DOMAIN-BINDING PROTEIN 4"/>
    <property type="match status" value="1"/>
</dbReference>
<keyword evidence="9" id="KW-1185">Reference proteome</keyword>
<dbReference type="InterPro" id="IPR036236">
    <property type="entry name" value="Znf_C2H2_sf"/>
</dbReference>
<evidence type="ECO:0000256" key="3">
    <source>
        <dbReference type="ARBA" id="ARBA00022771"/>
    </source>
</evidence>
<dbReference type="InterPro" id="IPR013085">
    <property type="entry name" value="U1-CZ_Znf_C2H2"/>
</dbReference>
<dbReference type="InterPro" id="IPR000690">
    <property type="entry name" value="Matrin/U1-C_Znf_C2H2"/>
</dbReference>
<evidence type="ECO:0000256" key="6">
    <source>
        <dbReference type="SAM" id="MobiDB-lite"/>
    </source>
</evidence>
<dbReference type="Pfam" id="PF06220">
    <property type="entry name" value="zf-U1"/>
    <property type="match status" value="1"/>
</dbReference>
<dbReference type="Proteomes" id="UP000070544">
    <property type="component" value="Unassembled WGS sequence"/>
</dbReference>
<evidence type="ECO:0000256" key="1">
    <source>
        <dbReference type="ARBA" id="ARBA00004123"/>
    </source>
</evidence>
<evidence type="ECO:0000256" key="2">
    <source>
        <dbReference type="ARBA" id="ARBA00022723"/>
    </source>
</evidence>
<feature type="region of interest" description="Disordered" evidence="6">
    <location>
        <begin position="69"/>
        <end position="118"/>
    </location>
</feature>
<evidence type="ECO:0000313" key="9">
    <source>
        <dbReference type="Proteomes" id="UP000070544"/>
    </source>
</evidence>
<dbReference type="EMBL" id="KQ965759">
    <property type="protein sequence ID" value="KXS15788.1"/>
    <property type="molecule type" value="Genomic_DNA"/>
</dbReference>
<reference evidence="8 9" key="1">
    <citation type="journal article" date="2015" name="Genome Biol. Evol.">
        <title>Phylogenomic analyses indicate that early fungi evolved digesting cell walls of algal ancestors of land plants.</title>
        <authorList>
            <person name="Chang Y."/>
            <person name="Wang S."/>
            <person name="Sekimoto S."/>
            <person name="Aerts A.L."/>
            <person name="Choi C."/>
            <person name="Clum A."/>
            <person name="LaButti K.M."/>
            <person name="Lindquist E.A."/>
            <person name="Yee Ngan C."/>
            <person name="Ohm R.A."/>
            <person name="Salamov A.A."/>
            <person name="Grigoriev I.V."/>
            <person name="Spatafora J.W."/>
            <person name="Berbee M.L."/>
        </authorList>
    </citation>
    <scope>NUCLEOTIDE SEQUENCE [LARGE SCALE GENOMIC DNA]</scope>
    <source>
        <strain evidence="8 9">JEL478</strain>
    </source>
</reference>
<name>A0A139AGA5_GONPJ</name>
<keyword evidence="2" id="KW-0479">Metal-binding</keyword>
<dbReference type="GO" id="GO:0003723">
    <property type="term" value="F:RNA binding"/>
    <property type="evidence" value="ECO:0007669"/>
    <property type="project" value="TreeGrafter"/>
</dbReference>
<evidence type="ECO:0000256" key="5">
    <source>
        <dbReference type="ARBA" id="ARBA00023242"/>
    </source>
</evidence>
<keyword evidence="3" id="KW-0863">Zinc-finger</keyword>
<dbReference type="SUPFAM" id="SSF57667">
    <property type="entry name" value="beta-beta-alpha zinc fingers"/>
    <property type="match status" value="1"/>
</dbReference>
<feature type="region of interest" description="Disordered" evidence="6">
    <location>
        <begin position="136"/>
        <end position="190"/>
    </location>
</feature>
<evidence type="ECO:0000256" key="4">
    <source>
        <dbReference type="ARBA" id="ARBA00022833"/>
    </source>
</evidence>
<dbReference type="Gene3D" id="3.30.160.60">
    <property type="entry name" value="Classic Zinc Finger"/>
    <property type="match status" value="1"/>
</dbReference>
<keyword evidence="4" id="KW-0862">Zinc</keyword>
<dbReference type="InterPro" id="IPR003604">
    <property type="entry name" value="Matrin/U1-like-C_Znf_C2H2"/>
</dbReference>
<dbReference type="AlphaFoldDB" id="A0A139AGA5"/>
<keyword evidence="5" id="KW-0539">Nucleus</keyword>